<keyword evidence="1" id="KW-1133">Transmembrane helix</keyword>
<evidence type="ECO:0000313" key="2">
    <source>
        <dbReference type="EMBL" id="HIR14295.1"/>
    </source>
</evidence>
<proteinExistence type="predicted"/>
<protein>
    <submittedName>
        <fullName evidence="2">DUF1294 domain-containing protein</fullName>
    </submittedName>
</protein>
<evidence type="ECO:0000313" key="3">
    <source>
        <dbReference type="Proteomes" id="UP000886757"/>
    </source>
</evidence>
<feature type="transmembrane region" description="Helical" evidence="1">
    <location>
        <begin position="39"/>
        <end position="58"/>
    </location>
</feature>
<organism evidence="2 3">
    <name type="scientific">Candidatus Choladousia intestinavium</name>
    <dbReference type="NCBI Taxonomy" id="2840727"/>
    <lineage>
        <taxon>Bacteria</taxon>
        <taxon>Bacillati</taxon>
        <taxon>Bacillota</taxon>
        <taxon>Clostridia</taxon>
        <taxon>Lachnospirales</taxon>
        <taxon>Lachnospiraceae</taxon>
        <taxon>Lachnospiraceae incertae sedis</taxon>
        <taxon>Candidatus Choladousia</taxon>
    </lineage>
</organism>
<dbReference type="AlphaFoldDB" id="A0A9D1D9F9"/>
<dbReference type="Proteomes" id="UP000886757">
    <property type="component" value="Unassembled WGS sequence"/>
</dbReference>
<sequence>MKILLITYIVLINILGLFSMGIDKRRAMKRQWRIPERSLFIMAALGGSIGILVGMYLFRHKTRHLSFAIGIPAILILQLLLIGFLFSWNQKQMRSPSQAVQYELSLIQELDSDTIQSFVSYESFINSQEYSGDVSQDAAEAVNLFFKKFHYTIQNEEIDGDAATVTVNITNIDTKALATDLRTEILRNSLSLYPSDDSQNLNSYQLLKDTLEKESYETTVTTAHFHLRQEGNGWVILADETLEDELVSGFITYMNDPYLLSAYTVLEVQLDALKALTAEEWMDFLGVEDVFATYNTEYYPLIDEEYISQLAGAFDYEILRCQEEGSQAEAVVRITSIDMNHVLTLYREKLLNYAAAPASIRASSEEFSNETSRLLLESLQENQETTGTDITMTFDNNGTSWDVTFDSEFTNAVMGNISEAIDTFGSINSESQAETES</sequence>
<feature type="transmembrane region" description="Helical" evidence="1">
    <location>
        <begin position="6"/>
        <end position="23"/>
    </location>
</feature>
<accession>A0A9D1D9F9</accession>
<evidence type="ECO:0000256" key="1">
    <source>
        <dbReference type="SAM" id="Phobius"/>
    </source>
</evidence>
<comment type="caution">
    <text evidence="2">The sequence shown here is derived from an EMBL/GenBank/DDBJ whole genome shotgun (WGS) entry which is preliminary data.</text>
</comment>
<gene>
    <name evidence="2" type="ORF">IAB31_10290</name>
</gene>
<reference evidence="2" key="2">
    <citation type="journal article" date="2021" name="PeerJ">
        <title>Extensive microbial diversity within the chicken gut microbiome revealed by metagenomics and culture.</title>
        <authorList>
            <person name="Gilroy R."/>
            <person name="Ravi A."/>
            <person name="Getino M."/>
            <person name="Pursley I."/>
            <person name="Horton D.L."/>
            <person name="Alikhan N.F."/>
            <person name="Baker D."/>
            <person name="Gharbi K."/>
            <person name="Hall N."/>
            <person name="Watson M."/>
            <person name="Adriaenssens E.M."/>
            <person name="Foster-Nyarko E."/>
            <person name="Jarju S."/>
            <person name="Secka A."/>
            <person name="Antonio M."/>
            <person name="Oren A."/>
            <person name="Chaudhuri R.R."/>
            <person name="La Ragione R."/>
            <person name="Hildebrand F."/>
            <person name="Pallen M.J."/>
        </authorList>
    </citation>
    <scope>NUCLEOTIDE SEQUENCE</scope>
    <source>
        <strain evidence="2">ChiSjej4B22-8148</strain>
    </source>
</reference>
<keyword evidence="1" id="KW-0812">Transmembrane</keyword>
<dbReference type="EMBL" id="DVGK01000115">
    <property type="protein sequence ID" value="HIR14295.1"/>
    <property type="molecule type" value="Genomic_DNA"/>
</dbReference>
<reference evidence="2" key="1">
    <citation type="submission" date="2020-10" db="EMBL/GenBank/DDBJ databases">
        <authorList>
            <person name="Gilroy R."/>
        </authorList>
    </citation>
    <scope>NUCLEOTIDE SEQUENCE</scope>
    <source>
        <strain evidence="2">ChiSjej4B22-8148</strain>
    </source>
</reference>
<dbReference type="Pfam" id="PF06961">
    <property type="entry name" value="DUF1294"/>
    <property type="match status" value="1"/>
</dbReference>
<dbReference type="InterPro" id="IPR010718">
    <property type="entry name" value="DUF1294"/>
</dbReference>
<keyword evidence="1" id="KW-0472">Membrane</keyword>
<feature type="transmembrane region" description="Helical" evidence="1">
    <location>
        <begin position="64"/>
        <end position="88"/>
    </location>
</feature>
<name>A0A9D1D9F9_9FIRM</name>